<dbReference type="EMBL" id="DONK01000059">
    <property type="protein sequence ID" value="HBU50536.1"/>
    <property type="molecule type" value="Genomic_DNA"/>
</dbReference>
<dbReference type="InterPro" id="IPR058548">
    <property type="entry name" value="MlaB-like_STAS"/>
</dbReference>
<dbReference type="RefSeq" id="WP_044056099.1">
    <property type="nucleotide sequence ID" value="NZ_CAJXAX010000005.1"/>
</dbReference>
<accession>A0A075NWR1</accession>
<dbReference type="STRING" id="589873.EP12_03980"/>
<dbReference type="SUPFAM" id="SSF52091">
    <property type="entry name" value="SpoIIaa-like"/>
    <property type="match status" value="1"/>
</dbReference>
<reference evidence="6 7" key="2">
    <citation type="journal article" date="2018" name="Nat. Biotechnol.">
        <title>A standardized bacterial taxonomy based on genome phylogeny substantially revises the tree of life.</title>
        <authorList>
            <person name="Parks D.H."/>
            <person name="Chuvochina M."/>
            <person name="Waite D.W."/>
            <person name="Rinke C."/>
            <person name="Skarshewski A."/>
            <person name="Chaumeil P.A."/>
            <person name="Hugenholtz P."/>
        </authorList>
    </citation>
    <scope>NUCLEOTIDE SEQUENCE [LARGE SCALE GENOMIC DNA]</scope>
    <source>
        <strain evidence="4">UBA11621</strain>
        <strain evidence="3">UBA11978</strain>
    </source>
</reference>
<dbReference type="KEGG" id="aaus:EP12_03980"/>
<evidence type="ECO:0000259" key="1">
    <source>
        <dbReference type="PROSITE" id="PS50801"/>
    </source>
</evidence>
<dbReference type="GeneID" id="78254077"/>
<gene>
    <name evidence="3" type="ORF">DCW74_06335</name>
    <name evidence="4" type="ORF">DEB45_04680</name>
    <name evidence="2" type="ORF">EP13_03870</name>
</gene>
<organism evidence="2 5">
    <name type="scientific">Alteromonas australica</name>
    <dbReference type="NCBI Taxonomy" id="589873"/>
    <lineage>
        <taxon>Bacteria</taxon>
        <taxon>Pseudomonadati</taxon>
        <taxon>Pseudomonadota</taxon>
        <taxon>Gammaproteobacteria</taxon>
        <taxon>Alteromonadales</taxon>
        <taxon>Alteromonadaceae</taxon>
        <taxon>Alteromonas/Salinimonas group</taxon>
        <taxon>Alteromonas</taxon>
    </lineage>
</organism>
<dbReference type="PANTHER" id="PTHR35849">
    <property type="entry name" value="BLR2341 PROTEIN"/>
    <property type="match status" value="1"/>
</dbReference>
<evidence type="ECO:0000313" key="3">
    <source>
        <dbReference type="EMBL" id="HAW75339.1"/>
    </source>
</evidence>
<dbReference type="OrthoDB" id="5900662at2"/>
<evidence type="ECO:0000313" key="2">
    <source>
        <dbReference type="EMBL" id="AIF97906.1"/>
    </source>
</evidence>
<feature type="domain" description="STAS" evidence="1">
    <location>
        <begin position="47"/>
        <end position="102"/>
    </location>
</feature>
<dbReference type="EMBL" id="DNAN01000216">
    <property type="protein sequence ID" value="HAW75339.1"/>
    <property type="molecule type" value="Genomic_DNA"/>
</dbReference>
<dbReference type="CDD" id="cd07043">
    <property type="entry name" value="STAS_anti-anti-sigma_factors"/>
    <property type="match status" value="1"/>
</dbReference>
<dbReference type="InterPro" id="IPR002645">
    <property type="entry name" value="STAS_dom"/>
</dbReference>
<keyword evidence="5" id="KW-1185">Reference proteome</keyword>
<proteinExistence type="predicted"/>
<protein>
    <submittedName>
        <fullName evidence="3">STAS domain-containing protein</fullName>
    </submittedName>
    <submittedName>
        <fullName evidence="2">Sulfate transporter</fullName>
    </submittedName>
</protein>
<dbReference type="eggNOG" id="COG3113">
    <property type="taxonomic scope" value="Bacteria"/>
</dbReference>
<evidence type="ECO:0000313" key="5">
    <source>
        <dbReference type="Proteomes" id="UP000056090"/>
    </source>
</evidence>
<evidence type="ECO:0000313" key="4">
    <source>
        <dbReference type="EMBL" id="HBU50536.1"/>
    </source>
</evidence>
<dbReference type="InterPro" id="IPR036513">
    <property type="entry name" value="STAS_dom_sf"/>
</dbReference>
<dbReference type="Pfam" id="PF13466">
    <property type="entry name" value="STAS_2"/>
    <property type="match status" value="1"/>
</dbReference>
<dbReference type="Proteomes" id="UP000264779">
    <property type="component" value="Unassembled WGS sequence"/>
</dbReference>
<dbReference type="Proteomes" id="UP000263517">
    <property type="component" value="Unassembled WGS sequence"/>
</dbReference>
<evidence type="ECO:0000313" key="6">
    <source>
        <dbReference type="Proteomes" id="UP000263517"/>
    </source>
</evidence>
<dbReference type="AlphaFoldDB" id="A0A075NWR1"/>
<evidence type="ECO:0000313" key="7">
    <source>
        <dbReference type="Proteomes" id="UP000264779"/>
    </source>
</evidence>
<reference evidence="2 5" key="1">
    <citation type="submission" date="2014-06" db="EMBL/GenBank/DDBJ databases">
        <title>Genomes of Alteromonas australica, a world apart.</title>
        <authorList>
            <person name="Gonzaga A."/>
            <person name="Lopez-Perez M."/>
            <person name="Rodriguez-Valera F."/>
        </authorList>
    </citation>
    <scope>NUCLEOTIDE SEQUENCE [LARGE SCALE GENOMIC DNA]</scope>
    <source>
        <strain evidence="2 5">H 17</strain>
    </source>
</reference>
<dbReference type="PROSITE" id="PS50801">
    <property type="entry name" value="STAS"/>
    <property type="match status" value="1"/>
</dbReference>
<sequence length="102" mass="11305">MSLFQVSDTGKISVHGHLDHNTLSKDFWVCLSGAEQDILKRTKTCTIDLSDVERVDSAGLAWLLNAIRDGKQQGIDVSLHDMPEKLLKLAKISDLDSFLPVN</sequence>
<dbReference type="InterPro" id="IPR052746">
    <property type="entry name" value="MlaB_ABC_Transporter"/>
</dbReference>
<dbReference type="PATRIC" id="fig|589873.4.peg.855"/>
<dbReference type="Gene3D" id="3.30.750.24">
    <property type="entry name" value="STAS domain"/>
    <property type="match status" value="1"/>
</dbReference>
<dbReference type="KEGG" id="aal:EP13_03870"/>
<dbReference type="EMBL" id="CP008849">
    <property type="protein sequence ID" value="AIF97906.1"/>
    <property type="molecule type" value="Genomic_DNA"/>
</dbReference>
<dbReference type="PANTHER" id="PTHR35849:SF1">
    <property type="entry name" value="INTERMEMBRANE PHOSPHOLIPID TRANSPORT SYSTEM BINDING PROTEIN MLAB"/>
    <property type="match status" value="1"/>
</dbReference>
<dbReference type="Proteomes" id="UP000056090">
    <property type="component" value="Chromosome"/>
</dbReference>
<name>A0A075NWR1_9ALTE</name>